<gene>
    <name evidence="2" type="ORF">A8708_29500</name>
</gene>
<protein>
    <recommendedName>
        <fullName evidence="4">DUF948 domain-containing protein</fullName>
    </recommendedName>
</protein>
<comment type="caution">
    <text evidence="2">The sequence shown here is derived from an EMBL/GenBank/DDBJ whole genome shotgun (WGS) entry which is preliminary data.</text>
</comment>
<evidence type="ECO:0008006" key="4">
    <source>
        <dbReference type="Google" id="ProtNLM"/>
    </source>
</evidence>
<keyword evidence="1" id="KW-0472">Membrane</keyword>
<feature type="transmembrane region" description="Helical" evidence="1">
    <location>
        <begin position="6"/>
        <end position="27"/>
    </location>
</feature>
<keyword evidence="3" id="KW-1185">Reference proteome</keyword>
<keyword evidence="1" id="KW-1133">Transmembrane helix</keyword>
<dbReference type="RefSeq" id="WP_068662616.1">
    <property type="nucleotide sequence ID" value="NZ_LYPB01000049.1"/>
</dbReference>
<dbReference type="STRING" id="1850517.A8708_29500"/>
<name>A0A198AIZ6_9BACL</name>
<organism evidence="2 3">
    <name type="scientific">Paenibacillus oryzisoli</name>
    <dbReference type="NCBI Taxonomy" id="1850517"/>
    <lineage>
        <taxon>Bacteria</taxon>
        <taxon>Bacillati</taxon>
        <taxon>Bacillota</taxon>
        <taxon>Bacilli</taxon>
        <taxon>Bacillales</taxon>
        <taxon>Paenibacillaceae</taxon>
        <taxon>Paenibacillus</taxon>
    </lineage>
</organism>
<dbReference type="PANTHER" id="PTHR40070">
    <property type="entry name" value="UPF0478 PROTEIN YTXG"/>
    <property type="match status" value="1"/>
</dbReference>
<dbReference type="Proteomes" id="UP000078454">
    <property type="component" value="Unassembled WGS sequence"/>
</dbReference>
<dbReference type="AlphaFoldDB" id="A0A198AIZ6"/>
<proteinExistence type="predicted"/>
<evidence type="ECO:0000313" key="3">
    <source>
        <dbReference type="Proteomes" id="UP000078454"/>
    </source>
</evidence>
<accession>A0A198AIZ6</accession>
<evidence type="ECO:0000256" key="1">
    <source>
        <dbReference type="SAM" id="Phobius"/>
    </source>
</evidence>
<sequence>MTWSEISIVSLAVACLVLIVFIVRMLITATRTLRLLGDTVIEVKQGVVHTTEHAENLMKQLGQLTEEVHLQVLALEPSMQSVEKAGKAVGEVASLLSKASRMMNDSLLGAEKVVHTHQKRIYDIMEWATTGYELWQRWKAQRSAKSDQ</sequence>
<dbReference type="OrthoDB" id="2615180at2"/>
<reference evidence="2 3" key="1">
    <citation type="submission" date="2016-05" db="EMBL/GenBank/DDBJ databases">
        <title>Paenibacillus sp. 1ZS3-15 nov., isolated from the rhizosphere soil.</title>
        <authorList>
            <person name="Zhang X.X."/>
            <person name="Zhang J."/>
        </authorList>
    </citation>
    <scope>NUCLEOTIDE SEQUENCE [LARGE SCALE GENOMIC DNA]</scope>
    <source>
        <strain evidence="2 3">1ZS3-15</strain>
    </source>
</reference>
<evidence type="ECO:0000313" key="2">
    <source>
        <dbReference type="EMBL" id="OAS21036.1"/>
    </source>
</evidence>
<dbReference type="EMBL" id="LYPB01000049">
    <property type="protein sequence ID" value="OAS21036.1"/>
    <property type="molecule type" value="Genomic_DNA"/>
</dbReference>
<keyword evidence="1" id="KW-0812">Transmembrane</keyword>
<dbReference type="InterPro" id="IPR009293">
    <property type="entry name" value="UPF0478"/>
</dbReference>
<dbReference type="Pfam" id="PF06103">
    <property type="entry name" value="DUF948"/>
    <property type="match status" value="1"/>
</dbReference>
<dbReference type="PANTHER" id="PTHR40070:SF1">
    <property type="entry name" value="UPF0478 PROTEIN YTXG"/>
    <property type="match status" value="1"/>
</dbReference>